<dbReference type="InterPro" id="IPR008927">
    <property type="entry name" value="6-PGluconate_DH-like_C_sf"/>
</dbReference>
<evidence type="ECO:0000313" key="8">
    <source>
        <dbReference type="EMBL" id="KAA5541469.1"/>
    </source>
</evidence>
<name>A0A5M6D6L9_9BACT</name>
<keyword evidence="3" id="KW-0456">Lyase</keyword>
<dbReference type="Gene3D" id="3.40.50.720">
    <property type="entry name" value="NAD(P)-binding Rossmann-like Domain"/>
    <property type="match status" value="1"/>
</dbReference>
<dbReference type="SUPFAM" id="SSF51735">
    <property type="entry name" value="NAD(P)-binding Rossmann-fold domains"/>
    <property type="match status" value="1"/>
</dbReference>
<dbReference type="PANTHER" id="PTHR23309">
    <property type="entry name" value="3-HYDROXYACYL-COA DEHYROGENASE"/>
    <property type="match status" value="1"/>
</dbReference>
<gene>
    <name evidence="8" type="ORF">FYK55_18070</name>
</gene>
<dbReference type="EMBL" id="VWOX01000010">
    <property type="protein sequence ID" value="KAA5541469.1"/>
    <property type="molecule type" value="Genomic_DNA"/>
</dbReference>
<evidence type="ECO:0000256" key="1">
    <source>
        <dbReference type="ARBA" id="ARBA00023002"/>
    </source>
</evidence>
<keyword evidence="9" id="KW-1185">Reference proteome</keyword>
<keyword evidence="1" id="KW-0560">Oxidoreductase</keyword>
<organism evidence="8 9">
    <name type="scientific">Roseiconus nitratireducens</name>
    <dbReference type="NCBI Taxonomy" id="2605748"/>
    <lineage>
        <taxon>Bacteria</taxon>
        <taxon>Pseudomonadati</taxon>
        <taxon>Planctomycetota</taxon>
        <taxon>Planctomycetia</taxon>
        <taxon>Pirellulales</taxon>
        <taxon>Pirellulaceae</taxon>
        <taxon>Roseiconus</taxon>
    </lineage>
</organism>
<dbReference type="GO" id="GO:0016829">
    <property type="term" value="F:lyase activity"/>
    <property type="evidence" value="ECO:0007669"/>
    <property type="project" value="UniProtKB-KW"/>
</dbReference>
<evidence type="ECO:0000256" key="2">
    <source>
        <dbReference type="ARBA" id="ARBA00023235"/>
    </source>
</evidence>
<accession>A0A5M6D6L9</accession>
<dbReference type="InterPro" id="IPR036291">
    <property type="entry name" value="NAD(P)-bd_dom_sf"/>
</dbReference>
<dbReference type="GO" id="GO:0070403">
    <property type="term" value="F:NAD+ binding"/>
    <property type="evidence" value="ECO:0007669"/>
    <property type="project" value="InterPro"/>
</dbReference>
<dbReference type="InterPro" id="IPR006180">
    <property type="entry name" value="3-OHacyl-CoA_DH_CS"/>
</dbReference>
<comment type="caution">
    <text evidence="8">The sequence shown here is derived from an EMBL/GenBank/DDBJ whole genome shotgun (WGS) entry which is preliminary data.</text>
</comment>
<feature type="domain" description="3-hydroxyacyl-CoA dehydrogenase NAD binding" evidence="7">
    <location>
        <begin position="52"/>
        <end position="223"/>
    </location>
</feature>
<dbReference type="AlphaFoldDB" id="A0A5M6D6L9"/>
<dbReference type="Pfam" id="PF00725">
    <property type="entry name" value="3HCDH"/>
    <property type="match status" value="1"/>
</dbReference>
<feature type="region of interest" description="Disordered" evidence="5">
    <location>
        <begin position="1"/>
        <end position="47"/>
    </location>
</feature>
<keyword evidence="4" id="KW-0511">Multifunctional enzyme</keyword>
<dbReference type="InterPro" id="IPR006176">
    <property type="entry name" value="3-OHacyl-CoA_DH_NAD-bd"/>
</dbReference>
<keyword evidence="2" id="KW-0413">Isomerase</keyword>
<dbReference type="SUPFAM" id="SSF48179">
    <property type="entry name" value="6-phosphogluconate dehydrogenase C-terminal domain-like"/>
    <property type="match status" value="1"/>
</dbReference>
<reference evidence="8 9" key="1">
    <citation type="submission" date="2019-08" db="EMBL/GenBank/DDBJ databases">
        <authorList>
            <person name="Dhanesh K."/>
            <person name="Kumar G."/>
            <person name="Sasikala C."/>
            <person name="Venkata Ramana C."/>
        </authorList>
    </citation>
    <scope>NUCLEOTIDE SEQUENCE [LARGE SCALE GENOMIC DNA]</scope>
    <source>
        <strain evidence="8 9">JC645</strain>
    </source>
</reference>
<evidence type="ECO:0000256" key="4">
    <source>
        <dbReference type="ARBA" id="ARBA00023268"/>
    </source>
</evidence>
<proteinExistence type="predicted"/>
<dbReference type="GO" id="GO:0016853">
    <property type="term" value="F:isomerase activity"/>
    <property type="evidence" value="ECO:0007669"/>
    <property type="project" value="UniProtKB-KW"/>
</dbReference>
<dbReference type="InterPro" id="IPR006108">
    <property type="entry name" value="3HC_DH_C"/>
</dbReference>
<evidence type="ECO:0000259" key="7">
    <source>
        <dbReference type="Pfam" id="PF02737"/>
    </source>
</evidence>
<evidence type="ECO:0000256" key="3">
    <source>
        <dbReference type="ARBA" id="ARBA00023239"/>
    </source>
</evidence>
<dbReference type="GO" id="GO:0006635">
    <property type="term" value="P:fatty acid beta-oxidation"/>
    <property type="evidence" value="ECO:0007669"/>
    <property type="project" value="TreeGrafter"/>
</dbReference>
<evidence type="ECO:0000256" key="5">
    <source>
        <dbReference type="SAM" id="MobiDB-lite"/>
    </source>
</evidence>
<dbReference type="PROSITE" id="PS00067">
    <property type="entry name" value="3HCDH"/>
    <property type="match status" value="1"/>
</dbReference>
<evidence type="ECO:0000259" key="6">
    <source>
        <dbReference type="Pfam" id="PF00725"/>
    </source>
</evidence>
<dbReference type="GO" id="GO:0003857">
    <property type="term" value="F:(3S)-3-hydroxyacyl-CoA dehydrogenase (NAD+) activity"/>
    <property type="evidence" value="ECO:0007669"/>
    <property type="project" value="TreeGrafter"/>
</dbReference>
<dbReference type="Pfam" id="PF02737">
    <property type="entry name" value="3HCDH_N"/>
    <property type="match status" value="1"/>
</dbReference>
<feature type="domain" description="3-hydroxyacyl-CoA dehydrogenase C-terminal" evidence="6">
    <location>
        <begin position="226"/>
        <end position="319"/>
    </location>
</feature>
<sequence>MPPSRWRSIRSMSHQRRSSTSAIPTIRHQSPERLEMGPSEPEWPKGLPPTMLVGAGVVGLAIADDHVSRSIPFCLVDKNAAVLKSASQRWSHLDLSVRDVSIGIDGLSAIVVGDGTGEPPVTMPIVIESIAEIDSAKRDLFRSLHEAFGSEVALCSNTSTLRIAEIAGDEPFARQVCGLHFFMPVPQRPMVEVVVNEHTDSAVIDAAIKHARRLGKRALRVGDGSGFIVNRMLSPYLNQALVLLCRGVTASQLERAAMVYGMPMSPLELIDWISTPTMYHAGRAYMRAFPGRIDPSPLIPAMVKRKRFGRHCGHGLYDYPGGRRSAELAPETNKLIETYRVADDVFTDGDVLRLLTLPMWIEGQNVLQEKVADSLETVDLAMVGGLGFSGHTSWSAFFAELGSQDIEASIDKWQSTYRSLSRA</sequence>
<evidence type="ECO:0000313" key="9">
    <source>
        <dbReference type="Proteomes" id="UP000324479"/>
    </source>
</evidence>
<dbReference type="Proteomes" id="UP000324479">
    <property type="component" value="Unassembled WGS sequence"/>
</dbReference>
<dbReference type="Gene3D" id="1.10.1040.50">
    <property type="match status" value="1"/>
</dbReference>
<protein>
    <submittedName>
        <fullName evidence="8">3-hydroxyacyl-CoA dehydrogenase family protein</fullName>
    </submittedName>
</protein>
<dbReference type="PANTHER" id="PTHR23309:SF49">
    <property type="entry name" value="PEROXISOMAL BIFUNCTIONAL ENZYME"/>
    <property type="match status" value="1"/>
</dbReference>